<dbReference type="STRING" id="225164.V3Z6U6"/>
<dbReference type="SUPFAM" id="SSF52821">
    <property type="entry name" value="Rhodanese/Cell cycle control phosphatase"/>
    <property type="match status" value="1"/>
</dbReference>
<dbReference type="InterPro" id="IPR036873">
    <property type="entry name" value="Rhodanese-like_dom_sf"/>
</dbReference>
<dbReference type="GO" id="GO:0000086">
    <property type="term" value="P:G2/M transition of mitotic cell cycle"/>
    <property type="evidence" value="ECO:0007669"/>
    <property type="project" value="TreeGrafter"/>
</dbReference>
<evidence type="ECO:0000313" key="11">
    <source>
        <dbReference type="Proteomes" id="UP000030746"/>
    </source>
</evidence>
<name>V3Z6U6_LOTGI</name>
<evidence type="ECO:0000256" key="1">
    <source>
        <dbReference type="ARBA" id="ARBA00011065"/>
    </source>
</evidence>
<dbReference type="OrthoDB" id="9999371at2759"/>
<sequence>MALSSTHEFKSHEPESPNFYLPSTKLSFFDDNEGSSDSGFDSSPETSSYRKKSFTTTISRKRLFSCKRKAVADDEDFATSPKKRMSVDNQDFVMKALERMEACDLGLIGDASSTHSLPTMSGKHTDLPTIDSSTMSSLFNSSSNFTVIDCRYPYEYQGGHIQGAINIYTEQGIQTFMESRLHFAKNDILIFHCEFSSHRGPKLMRFLRSMDRKQNSHRYPELNFPEIYLLDGGYKAFYQHNKVQCNPQAYLPMLHEDHSKDLRHFRVRSKSWTAGEKRTRSRRVIRSPY</sequence>
<dbReference type="PANTHER" id="PTHR10828:SF17">
    <property type="entry name" value="PROTEIN-TYROSINE-PHOSPHATASE"/>
    <property type="match status" value="1"/>
</dbReference>
<dbReference type="GO" id="GO:0010971">
    <property type="term" value="P:positive regulation of G2/M transition of mitotic cell cycle"/>
    <property type="evidence" value="ECO:0007669"/>
    <property type="project" value="TreeGrafter"/>
</dbReference>
<dbReference type="GO" id="GO:0110032">
    <property type="term" value="P:positive regulation of G2/MI transition of meiotic cell cycle"/>
    <property type="evidence" value="ECO:0007669"/>
    <property type="project" value="TreeGrafter"/>
</dbReference>
<reference evidence="10 11" key="1">
    <citation type="journal article" date="2013" name="Nature">
        <title>Insights into bilaterian evolution from three spiralian genomes.</title>
        <authorList>
            <person name="Simakov O."/>
            <person name="Marletaz F."/>
            <person name="Cho S.J."/>
            <person name="Edsinger-Gonzales E."/>
            <person name="Havlak P."/>
            <person name="Hellsten U."/>
            <person name="Kuo D.H."/>
            <person name="Larsson T."/>
            <person name="Lv J."/>
            <person name="Arendt D."/>
            <person name="Savage R."/>
            <person name="Osoegawa K."/>
            <person name="de Jong P."/>
            <person name="Grimwood J."/>
            <person name="Chapman J.A."/>
            <person name="Shapiro H."/>
            <person name="Aerts A."/>
            <person name="Otillar R.P."/>
            <person name="Terry A.Y."/>
            <person name="Boore J.L."/>
            <person name="Grigoriev I.V."/>
            <person name="Lindberg D.R."/>
            <person name="Seaver E.C."/>
            <person name="Weisblat D.A."/>
            <person name="Putnam N.H."/>
            <person name="Rokhsar D.S."/>
        </authorList>
    </citation>
    <scope>NUCLEOTIDE SEQUENCE [LARGE SCALE GENOMIC DNA]</scope>
</reference>
<dbReference type="InterPro" id="IPR000751">
    <property type="entry name" value="MPI_Phosphatase"/>
</dbReference>
<comment type="catalytic activity">
    <reaction evidence="8">
        <text>O-phospho-L-tyrosyl-[protein] + H2O = L-tyrosyl-[protein] + phosphate</text>
        <dbReference type="Rhea" id="RHEA:10684"/>
        <dbReference type="Rhea" id="RHEA-COMP:10136"/>
        <dbReference type="Rhea" id="RHEA-COMP:20101"/>
        <dbReference type="ChEBI" id="CHEBI:15377"/>
        <dbReference type="ChEBI" id="CHEBI:43474"/>
        <dbReference type="ChEBI" id="CHEBI:46858"/>
        <dbReference type="ChEBI" id="CHEBI:61978"/>
        <dbReference type="EC" id="3.1.3.48"/>
    </reaction>
</comment>
<evidence type="ECO:0000256" key="5">
    <source>
        <dbReference type="ARBA" id="ARBA00022801"/>
    </source>
</evidence>
<evidence type="ECO:0000256" key="8">
    <source>
        <dbReference type="ARBA" id="ARBA00051722"/>
    </source>
</evidence>
<dbReference type="Pfam" id="PF00581">
    <property type="entry name" value="Rhodanese"/>
    <property type="match status" value="1"/>
</dbReference>
<dbReference type="OMA" id="RYPNLNY"/>
<dbReference type="InterPro" id="IPR001763">
    <property type="entry name" value="Rhodanese-like_dom"/>
</dbReference>
<evidence type="ECO:0000313" key="10">
    <source>
        <dbReference type="EMBL" id="ESO86533.1"/>
    </source>
</evidence>
<dbReference type="GO" id="GO:0005634">
    <property type="term" value="C:nucleus"/>
    <property type="evidence" value="ECO:0007669"/>
    <property type="project" value="TreeGrafter"/>
</dbReference>
<comment type="similarity">
    <text evidence="1">Belongs to the MPI phosphatase family.</text>
</comment>
<proteinExistence type="inferred from homology"/>
<accession>V3Z6U6</accession>
<keyword evidence="11" id="KW-1185">Reference proteome</keyword>
<dbReference type="GO" id="GO:0005737">
    <property type="term" value="C:cytoplasm"/>
    <property type="evidence" value="ECO:0007669"/>
    <property type="project" value="TreeGrafter"/>
</dbReference>
<protein>
    <recommendedName>
        <fullName evidence="2">protein-tyrosine-phosphatase</fullName>
        <ecNumber evidence="2">3.1.3.48</ecNumber>
    </recommendedName>
</protein>
<dbReference type="RefSeq" id="XP_009062769.1">
    <property type="nucleotide sequence ID" value="XM_009064521.1"/>
</dbReference>
<keyword evidence="4" id="KW-0498">Mitosis</keyword>
<dbReference type="EC" id="3.1.3.48" evidence="2"/>
<evidence type="ECO:0000256" key="4">
    <source>
        <dbReference type="ARBA" id="ARBA00022776"/>
    </source>
</evidence>
<dbReference type="HOGENOM" id="CLU_014464_1_0_1"/>
<dbReference type="Proteomes" id="UP000030746">
    <property type="component" value="Unassembled WGS sequence"/>
</dbReference>
<keyword evidence="5" id="KW-0378">Hydrolase</keyword>
<evidence type="ECO:0000256" key="2">
    <source>
        <dbReference type="ARBA" id="ARBA00013064"/>
    </source>
</evidence>
<dbReference type="FunFam" id="3.40.250.10:FF:000021">
    <property type="entry name" value="M-phase inducer phosphatase cdc-25.2"/>
    <property type="match status" value="1"/>
</dbReference>
<dbReference type="PANTHER" id="PTHR10828">
    <property type="entry name" value="M-PHASE INDUCER PHOSPHATASE DUAL SPECIFICITY PHOSPHATASE CDC25"/>
    <property type="match status" value="1"/>
</dbReference>
<organism evidence="10 11">
    <name type="scientific">Lottia gigantea</name>
    <name type="common">Giant owl limpet</name>
    <dbReference type="NCBI Taxonomy" id="225164"/>
    <lineage>
        <taxon>Eukaryota</taxon>
        <taxon>Metazoa</taxon>
        <taxon>Spiralia</taxon>
        <taxon>Lophotrochozoa</taxon>
        <taxon>Mollusca</taxon>
        <taxon>Gastropoda</taxon>
        <taxon>Patellogastropoda</taxon>
        <taxon>Lottioidea</taxon>
        <taxon>Lottiidae</taxon>
        <taxon>Lottia</taxon>
    </lineage>
</organism>
<dbReference type="EMBL" id="KB203049">
    <property type="protein sequence ID" value="ESO86533.1"/>
    <property type="molecule type" value="Genomic_DNA"/>
</dbReference>
<evidence type="ECO:0000259" key="9">
    <source>
        <dbReference type="PROSITE" id="PS50206"/>
    </source>
</evidence>
<dbReference type="GO" id="GO:0004725">
    <property type="term" value="F:protein tyrosine phosphatase activity"/>
    <property type="evidence" value="ECO:0007669"/>
    <property type="project" value="UniProtKB-EC"/>
</dbReference>
<dbReference type="KEGG" id="lgi:LOTGIDRAFT_167056"/>
<evidence type="ECO:0000256" key="7">
    <source>
        <dbReference type="ARBA" id="ARBA00023306"/>
    </source>
</evidence>
<gene>
    <name evidence="10" type="ORF">LOTGIDRAFT_167056</name>
</gene>
<keyword evidence="6" id="KW-0904">Protein phosphatase</keyword>
<dbReference type="PROSITE" id="PS50206">
    <property type="entry name" value="RHODANESE_3"/>
    <property type="match status" value="1"/>
</dbReference>
<evidence type="ECO:0000256" key="3">
    <source>
        <dbReference type="ARBA" id="ARBA00022618"/>
    </source>
</evidence>
<dbReference type="GeneID" id="20240515"/>
<feature type="domain" description="Rhodanese" evidence="9">
    <location>
        <begin position="141"/>
        <end position="246"/>
    </location>
</feature>
<dbReference type="CTD" id="20240515"/>
<dbReference type="AlphaFoldDB" id="V3Z6U6"/>
<keyword evidence="3" id="KW-0132">Cell division</keyword>
<evidence type="ECO:0000256" key="6">
    <source>
        <dbReference type="ARBA" id="ARBA00022912"/>
    </source>
</evidence>
<dbReference type="GO" id="GO:0051301">
    <property type="term" value="P:cell division"/>
    <property type="evidence" value="ECO:0007669"/>
    <property type="project" value="UniProtKB-KW"/>
</dbReference>
<dbReference type="SMART" id="SM00450">
    <property type="entry name" value="RHOD"/>
    <property type="match status" value="1"/>
</dbReference>
<dbReference type="Gene3D" id="3.40.250.10">
    <property type="entry name" value="Rhodanese-like domain"/>
    <property type="match status" value="1"/>
</dbReference>
<keyword evidence="7" id="KW-0131">Cell cycle</keyword>
<dbReference type="PRINTS" id="PR00716">
    <property type="entry name" value="MPIPHPHTASE"/>
</dbReference>